<dbReference type="Pfam" id="PF03480">
    <property type="entry name" value="DctP"/>
    <property type="match status" value="1"/>
</dbReference>
<feature type="signal peptide" evidence="4">
    <location>
        <begin position="1"/>
        <end position="19"/>
    </location>
</feature>
<gene>
    <name evidence="5" type="ORF">M3202_18885</name>
</gene>
<dbReference type="InterPro" id="IPR018389">
    <property type="entry name" value="DctP_fam"/>
</dbReference>
<evidence type="ECO:0000256" key="1">
    <source>
        <dbReference type="ARBA" id="ARBA00009023"/>
    </source>
</evidence>
<dbReference type="PANTHER" id="PTHR33376:SF7">
    <property type="entry name" value="C4-DICARBOXYLATE-BINDING PROTEIN DCTB"/>
    <property type="match status" value="1"/>
</dbReference>
<protein>
    <submittedName>
        <fullName evidence="5">TRAP transporter substrate-binding protein</fullName>
    </submittedName>
</protein>
<evidence type="ECO:0000256" key="2">
    <source>
        <dbReference type="ARBA" id="ARBA00022448"/>
    </source>
</evidence>
<dbReference type="Gene3D" id="3.40.190.170">
    <property type="entry name" value="Bacterial extracellular solute-binding protein, family 7"/>
    <property type="match status" value="1"/>
</dbReference>
<dbReference type="NCBIfam" id="NF037995">
    <property type="entry name" value="TRAP_S1"/>
    <property type="match status" value="1"/>
</dbReference>
<dbReference type="InterPro" id="IPR004682">
    <property type="entry name" value="TRAP_DctP"/>
</dbReference>
<comment type="similarity">
    <text evidence="1">Belongs to the bacterial solute-binding protein 7 family.</text>
</comment>
<dbReference type="AlphaFoldDB" id="A0A9X2DV56"/>
<proteinExistence type="inferred from homology"/>
<dbReference type="CDD" id="cd13603">
    <property type="entry name" value="PBP2_TRAP_Siap_TeaA_like"/>
    <property type="match status" value="1"/>
</dbReference>
<keyword evidence="6" id="KW-1185">Reference proteome</keyword>
<evidence type="ECO:0000256" key="3">
    <source>
        <dbReference type="ARBA" id="ARBA00022729"/>
    </source>
</evidence>
<dbReference type="RefSeq" id="WP_251224790.1">
    <property type="nucleotide sequence ID" value="NZ_JAMBOL010000028.1"/>
</dbReference>
<reference evidence="5" key="1">
    <citation type="submission" date="2022-05" db="EMBL/GenBank/DDBJ databases">
        <title>Comparative Genomics of Spacecraft Associated Microbes.</title>
        <authorList>
            <person name="Tran M.T."/>
            <person name="Wright A."/>
            <person name="Seuylemezian A."/>
            <person name="Eisen J."/>
            <person name="Coil D."/>
        </authorList>
    </citation>
    <scope>NUCLEOTIDE SEQUENCE</scope>
    <source>
        <strain evidence="5">214.1.1</strain>
    </source>
</reference>
<name>A0A9X2DV56_9BACI</name>
<dbReference type="Proteomes" id="UP001139179">
    <property type="component" value="Unassembled WGS sequence"/>
</dbReference>
<evidence type="ECO:0000313" key="5">
    <source>
        <dbReference type="EMBL" id="MCM3716112.1"/>
    </source>
</evidence>
<evidence type="ECO:0000256" key="4">
    <source>
        <dbReference type="SAM" id="SignalP"/>
    </source>
</evidence>
<keyword evidence="2" id="KW-0813">Transport</keyword>
<feature type="chain" id="PRO_5040816244" evidence="4">
    <location>
        <begin position="20"/>
        <end position="342"/>
    </location>
</feature>
<comment type="caution">
    <text evidence="5">The sequence shown here is derived from an EMBL/GenBank/DDBJ whole genome shotgun (WGS) entry which is preliminary data.</text>
</comment>
<dbReference type="PANTHER" id="PTHR33376">
    <property type="match status" value="1"/>
</dbReference>
<dbReference type="GO" id="GO:0055085">
    <property type="term" value="P:transmembrane transport"/>
    <property type="evidence" value="ECO:0007669"/>
    <property type="project" value="InterPro"/>
</dbReference>
<dbReference type="PIRSF" id="PIRSF006470">
    <property type="entry name" value="DctB"/>
    <property type="match status" value="1"/>
</dbReference>
<keyword evidence="3 4" id="KW-0732">Signal</keyword>
<organism evidence="5 6">
    <name type="scientific">Halalkalibacter oceani</name>
    <dbReference type="NCBI Taxonomy" id="1653776"/>
    <lineage>
        <taxon>Bacteria</taxon>
        <taxon>Bacillati</taxon>
        <taxon>Bacillota</taxon>
        <taxon>Bacilli</taxon>
        <taxon>Bacillales</taxon>
        <taxon>Bacillaceae</taxon>
        <taxon>Halalkalibacter</taxon>
    </lineage>
</organism>
<dbReference type="NCBIfam" id="TIGR00787">
    <property type="entry name" value="dctP"/>
    <property type="match status" value="1"/>
</dbReference>
<accession>A0A9X2DV56</accession>
<dbReference type="InterPro" id="IPR038404">
    <property type="entry name" value="TRAP_DctP_sf"/>
</dbReference>
<dbReference type="GO" id="GO:0030288">
    <property type="term" value="C:outer membrane-bounded periplasmic space"/>
    <property type="evidence" value="ECO:0007669"/>
    <property type="project" value="InterPro"/>
</dbReference>
<dbReference type="PROSITE" id="PS51257">
    <property type="entry name" value="PROKAR_LIPOPROTEIN"/>
    <property type="match status" value="1"/>
</dbReference>
<dbReference type="EMBL" id="JAMBOL010000028">
    <property type="protein sequence ID" value="MCM3716112.1"/>
    <property type="molecule type" value="Genomic_DNA"/>
</dbReference>
<sequence length="342" mass="38666">MKNLVFGIGSFLLLLSVLAGCQGSIESETGATGQEEVFLRIGHDSSADHPSNVALETFKENIESASEGRIKVEIFPHAQLGNAAEMMEQTRRGDLEMSLGATVHYTSIPEFQVFNSFYMFEDAPHAHRVLDGEAVQNLLNVLEPNGLTGIGFMEIGFRNFTNNSRPIETKEDVSGLRIRGYNPIQIKGWESLGVSLTSIDWAEMFTSLQQGLIDGQESATISFYDERFFEAQDYLSVTNHIYTPYLWYANKNFMESLSEDNKQLILAEASKAIDMQRDLMTQLEEETLAKLEQEGVQINEVSLEERDRMGEVMNEAIREDIISQVGSELYEEFMEQVEEERH</sequence>
<evidence type="ECO:0000313" key="6">
    <source>
        <dbReference type="Proteomes" id="UP001139179"/>
    </source>
</evidence>